<evidence type="ECO:0000256" key="2">
    <source>
        <dbReference type="ARBA" id="ARBA00012438"/>
    </source>
</evidence>
<dbReference type="PRINTS" id="PR00344">
    <property type="entry name" value="BCTRLSENSOR"/>
</dbReference>
<feature type="domain" description="PAC" evidence="9">
    <location>
        <begin position="984"/>
        <end position="1035"/>
    </location>
</feature>
<evidence type="ECO:0000259" key="8">
    <source>
        <dbReference type="PROSITE" id="PS50112"/>
    </source>
</evidence>
<feature type="domain" description="PAS" evidence="8">
    <location>
        <begin position="930"/>
        <end position="954"/>
    </location>
</feature>
<dbReference type="Pfam" id="PF00989">
    <property type="entry name" value="PAS"/>
    <property type="match status" value="1"/>
</dbReference>
<dbReference type="InterPro" id="IPR035965">
    <property type="entry name" value="PAS-like_dom_sf"/>
</dbReference>
<dbReference type="SMART" id="SM00091">
    <property type="entry name" value="PAS"/>
    <property type="match status" value="8"/>
</dbReference>
<dbReference type="InterPro" id="IPR003661">
    <property type="entry name" value="HisK_dim/P_dom"/>
</dbReference>
<feature type="domain" description="PAC" evidence="9">
    <location>
        <begin position="607"/>
        <end position="661"/>
    </location>
</feature>
<reference evidence="10" key="1">
    <citation type="journal article" date="2015" name="Nature">
        <title>Complex archaea that bridge the gap between prokaryotes and eukaryotes.</title>
        <authorList>
            <person name="Spang A."/>
            <person name="Saw J.H."/>
            <person name="Jorgensen S.L."/>
            <person name="Zaremba-Niedzwiedzka K."/>
            <person name="Martijn J."/>
            <person name="Lind A.E."/>
            <person name="van Eijk R."/>
            <person name="Schleper C."/>
            <person name="Guy L."/>
            <person name="Ettema T.J."/>
        </authorList>
    </citation>
    <scope>NUCLEOTIDE SEQUENCE</scope>
</reference>
<dbReference type="Pfam" id="PF02518">
    <property type="entry name" value="HATPase_c"/>
    <property type="match status" value="1"/>
</dbReference>
<dbReference type="PROSITE" id="PS50112">
    <property type="entry name" value="PAS"/>
    <property type="match status" value="6"/>
</dbReference>
<dbReference type="InterPro" id="IPR036097">
    <property type="entry name" value="HisK_dim/P_sf"/>
</dbReference>
<feature type="domain" description="Histidine kinase" evidence="7">
    <location>
        <begin position="1275"/>
        <end position="1497"/>
    </location>
</feature>
<dbReference type="InterPro" id="IPR000700">
    <property type="entry name" value="PAS-assoc_C"/>
</dbReference>
<dbReference type="Gene3D" id="3.30.450.20">
    <property type="entry name" value="PAS domain"/>
    <property type="match status" value="9"/>
</dbReference>
<dbReference type="SMART" id="SM00388">
    <property type="entry name" value="HisKA"/>
    <property type="match status" value="1"/>
</dbReference>
<dbReference type="PROSITE" id="PS50109">
    <property type="entry name" value="HIS_KIN"/>
    <property type="match status" value="1"/>
</dbReference>
<dbReference type="NCBIfam" id="TIGR00229">
    <property type="entry name" value="sensory_box"/>
    <property type="match status" value="9"/>
</dbReference>
<dbReference type="SMART" id="SM00086">
    <property type="entry name" value="PAC"/>
    <property type="match status" value="7"/>
</dbReference>
<keyword evidence="3" id="KW-0597">Phosphoprotein</keyword>
<dbReference type="SUPFAM" id="SSF55785">
    <property type="entry name" value="PYP-like sensor domain (PAS domain)"/>
    <property type="match status" value="9"/>
</dbReference>
<dbReference type="CDD" id="cd00082">
    <property type="entry name" value="HisKA"/>
    <property type="match status" value="1"/>
</dbReference>
<feature type="domain" description="PAC" evidence="9">
    <location>
        <begin position="207"/>
        <end position="262"/>
    </location>
</feature>
<evidence type="ECO:0000256" key="6">
    <source>
        <dbReference type="SAM" id="Coils"/>
    </source>
</evidence>
<organism evidence="10">
    <name type="scientific">marine sediment metagenome</name>
    <dbReference type="NCBI Taxonomy" id="412755"/>
    <lineage>
        <taxon>unclassified sequences</taxon>
        <taxon>metagenomes</taxon>
        <taxon>ecological metagenomes</taxon>
    </lineage>
</organism>
<dbReference type="Pfam" id="PF13426">
    <property type="entry name" value="PAS_9"/>
    <property type="match status" value="3"/>
</dbReference>
<feature type="domain" description="PAS" evidence="8">
    <location>
        <begin position="11"/>
        <end position="52"/>
    </location>
</feature>
<dbReference type="SMART" id="SM00387">
    <property type="entry name" value="HATPase_c"/>
    <property type="match status" value="1"/>
</dbReference>
<dbReference type="InterPro" id="IPR013656">
    <property type="entry name" value="PAS_4"/>
</dbReference>
<evidence type="ECO:0000259" key="7">
    <source>
        <dbReference type="PROSITE" id="PS50109"/>
    </source>
</evidence>
<dbReference type="PANTHER" id="PTHR43304:SF1">
    <property type="entry name" value="PAC DOMAIN-CONTAINING PROTEIN"/>
    <property type="match status" value="1"/>
</dbReference>
<dbReference type="InterPro" id="IPR005467">
    <property type="entry name" value="His_kinase_dom"/>
</dbReference>
<dbReference type="CDD" id="cd00075">
    <property type="entry name" value="HATPase"/>
    <property type="match status" value="1"/>
</dbReference>
<dbReference type="CDD" id="cd00130">
    <property type="entry name" value="PAS"/>
    <property type="match status" value="7"/>
</dbReference>
<dbReference type="SUPFAM" id="SSF55874">
    <property type="entry name" value="ATPase domain of HSP90 chaperone/DNA topoisomerase II/histidine kinase"/>
    <property type="match status" value="1"/>
</dbReference>
<feature type="domain" description="PAS" evidence="8">
    <location>
        <begin position="406"/>
        <end position="452"/>
    </location>
</feature>
<dbReference type="InterPro" id="IPR003594">
    <property type="entry name" value="HATPase_dom"/>
</dbReference>
<name>A0A0F9P6N7_9ZZZZ</name>
<feature type="domain" description="PAC" evidence="9">
    <location>
        <begin position="482"/>
        <end position="533"/>
    </location>
</feature>
<dbReference type="SUPFAM" id="SSF47384">
    <property type="entry name" value="Homodimeric domain of signal transducing histidine kinase"/>
    <property type="match status" value="1"/>
</dbReference>
<feature type="coiled-coil region" evidence="6">
    <location>
        <begin position="253"/>
        <end position="291"/>
    </location>
</feature>
<keyword evidence="6" id="KW-0175">Coiled coil</keyword>
<evidence type="ECO:0000256" key="3">
    <source>
        <dbReference type="ARBA" id="ARBA00022553"/>
    </source>
</evidence>
<dbReference type="Gene3D" id="2.10.70.100">
    <property type="match status" value="1"/>
</dbReference>
<dbReference type="EMBL" id="LAZR01006871">
    <property type="protein sequence ID" value="KKM89092.1"/>
    <property type="molecule type" value="Genomic_DNA"/>
</dbReference>
<evidence type="ECO:0000259" key="9">
    <source>
        <dbReference type="PROSITE" id="PS50113"/>
    </source>
</evidence>
<feature type="domain" description="PAS" evidence="8">
    <location>
        <begin position="1036"/>
        <end position="1107"/>
    </location>
</feature>
<dbReference type="Pfam" id="PF08448">
    <property type="entry name" value="PAS_4"/>
    <property type="match status" value="4"/>
</dbReference>
<proteinExistence type="predicted"/>
<dbReference type="InterPro" id="IPR013767">
    <property type="entry name" value="PAS_fold"/>
</dbReference>
<feature type="domain" description="PAS" evidence="8">
    <location>
        <begin position="783"/>
        <end position="854"/>
    </location>
</feature>
<dbReference type="PROSITE" id="PS50113">
    <property type="entry name" value="PAC"/>
    <property type="match status" value="8"/>
</dbReference>
<dbReference type="GO" id="GO:0000155">
    <property type="term" value="F:phosphorelay sensor kinase activity"/>
    <property type="evidence" value="ECO:0007669"/>
    <property type="project" value="InterPro"/>
</dbReference>
<dbReference type="InterPro" id="IPR000014">
    <property type="entry name" value="PAS"/>
</dbReference>
<comment type="catalytic activity">
    <reaction evidence="1">
        <text>ATP + protein L-histidine = ADP + protein N-phospho-L-histidine.</text>
        <dbReference type="EC" id="2.7.13.3"/>
    </reaction>
</comment>
<comment type="caution">
    <text evidence="10">The sequence shown here is derived from an EMBL/GenBank/DDBJ whole genome shotgun (WGS) entry which is preliminary data.</text>
</comment>
<feature type="domain" description="PAC" evidence="9">
    <location>
        <begin position="358"/>
        <end position="409"/>
    </location>
</feature>
<keyword evidence="5" id="KW-0418">Kinase</keyword>
<evidence type="ECO:0000256" key="5">
    <source>
        <dbReference type="ARBA" id="ARBA00022777"/>
    </source>
</evidence>
<keyword evidence="4" id="KW-0808">Transferase</keyword>
<gene>
    <name evidence="10" type="ORF">LCGC14_1252130</name>
</gene>
<dbReference type="Pfam" id="PF00512">
    <property type="entry name" value="HisKA"/>
    <property type="match status" value="1"/>
</dbReference>
<feature type="domain" description="PAC" evidence="9">
    <location>
        <begin position="1112"/>
        <end position="1164"/>
    </location>
</feature>
<accession>A0A0F9P6N7</accession>
<dbReference type="InterPro" id="IPR052162">
    <property type="entry name" value="Sensor_kinase/Photoreceptor"/>
</dbReference>
<dbReference type="EC" id="2.7.13.3" evidence="2"/>
<dbReference type="InterPro" id="IPR036890">
    <property type="entry name" value="HATPase_C_sf"/>
</dbReference>
<dbReference type="Gene3D" id="3.30.565.10">
    <property type="entry name" value="Histidine kinase-like ATPase, C-terminal domain"/>
    <property type="match status" value="1"/>
</dbReference>
<dbReference type="InterPro" id="IPR004358">
    <property type="entry name" value="Sig_transdc_His_kin-like_C"/>
</dbReference>
<evidence type="ECO:0000313" key="10">
    <source>
        <dbReference type="EMBL" id="KKM89092.1"/>
    </source>
</evidence>
<protein>
    <recommendedName>
        <fullName evidence="2">histidine kinase</fullName>
        <ecNumber evidence="2">2.7.13.3</ecNumber>
    </recommendedName>
</protein>
<feature type="domain" description="PAC" evidence="9">
    <location>
        <begin position="859"/>
        <end position="911"/>
    </location>
</feature>
<feature type="domain" description="PAC" evidence="9">
    <location>
        <begin position="83"/>
        <end position="135"/>
    </location>
</feature>
<dbReference type="PANTHER" id="PTHR43304">
    <property type="entry name" value="PHYTOCHROME-LIKE PROTEIN CPH1"/>
    <property type="match status" value="1"/>
</dbReference>
<dbReference type="Gene3D" id="1.10.287.130">
    <property type="match status" value="1"/>
</dbReference>
<evidence type="ECO:0000256" key="4">
    <source>
        <dbReference type="ARBA" id="ARBA00022679"/>
    </source>
</evidence>
<feature type="domain" description="PAS" evidence="8">
    <location>
        <begin position="662"/>
        <end position="710"/>
    </location>
</feature>
<dbReference type="InterPro" id="IPR001610">
    <property type="entry name" value="PAC"/>
</dbReference>
<dbReference type="GO" id="GO:0006355">
    <property type="term" value="P:regulation of DNA-templated transcription"/>
    <property type="evidence" value="ECO:0007669"/>
    <property type="project" value="InterPro"/>
</dbReference>
<evidence type="ECO:0000256" key="1">
    <source>
        <dbReference type="ARBA" id="ARBA00000085"/>
    </source>
</evidence>
<sequence length="1497" mass="172011">MASLSGENYNPEKYLLDTLNDLDIGFVKVSNDGVILNHNLTFNKIFGYNPEESLICTKTLDYWLNSEESNKFREILFKNGVVKKYITPAKKFDGKKIFLEVNFKLNKNSNGEVISSEGFFVDITEKIELEQKLKESETKFRVAVENSPDFIVFIKKDGTITEANHLVKGFTKETVIGQSVFNEYFYETKDQLESVRKAISDSLESGEIIQYYHSQIAPDGSHAFYESKVSPFEYDDESRIISLQLTIREITERRKAEQKLKESEKELENLNKELELKIEERTNKLKESEERWRIITKYTPDHIWVIDTNYKLTFVNYTVPDLSVDEVIGNHYSNFVQKEYLEQHEEILKEVMETGKTILWETGYLDNYGKQLYFDVHSGPIFKEGKVIGIVTRSTDITERRKKEEELRLHSEMMENMNEGVNLIRFSDLCIVYANPRFEEMFGYDPGEIIGKHASIINAPNEKSPEEAVDDIVAIMEESGEWHGDIQNIKKDGTLLWCFANVSSFDHPEFGKVCVSILTDITERKKVEVALKESEHRLKEAQALGKIGYWEFDITSQQITWSDQVFELYNRDPSLGPPSAEEEAIYYTPDTSERLKEYSRRALEFGEEFDYDLQANLPSGKVVQLTALMRSIKNKSGQTIKLVGTVQDITERKIAEQKLKESEEILKKFMESATDGFILFDSKLNYLSVNNVTLQLLGMPREDLIGKNILEIDPSLKETGRYDKYLDVILTGVPYSTEDIIYNRLDGSLTYLSVRAFKVGKALGIIFTDITERKKGEEKILKERNKAQSYLDLAGALLIALNKNGNISMINKKGCEVLGYLEEELIGKQWFKTFLPPQFCEPVFKDFKRLIRGELEPIEFYENPILTKNGEERIIAWHNSLLHDKEENIIGTLTSGEDITERKKKEEEIKFHSVIMTNLVEGVHLIRADDGKIVYTNPAFEEMFGYNPGEMIGKDISIVNAPTDKVPEETKEEIMGILLETGRWHGDINNIKKDGTTFWCNANVSLLDHPEYGKVIVAVHSDITERKKGEEKILEEKNKAQSYLDLAGAMIMALDKNGNISMINKKGCEILGYLEEELIGKQWFKTVLPPRFSEPVFEDFKRIIRGELEPLEFYENPILTKNGEERMIAWHNSLLYDKEGSIIGGLSSGEDITEKKKKEKKIFDLAQFPSENPYPVLRVSRNNVLYINDTGQRLINTVEHNQIPDIFKENVKKTFEINQITESEVELDSRIYSFMITPVKDADYVNIYGMDITERKHVEEKLREVNKLKSEFLRRASHELKTPLISIKGFSDLILTLYEDQLDASILSKLREINGGCERLQSIINNLLKTSRLESPELLPSKQKEDLSFLIKYCVHELESLAERRKQSIKLKIQNGLYANVEKEEIYDVLSNLLTNAIKYTPPNGKIEINTELKEDSVVVSVKDNGIGFTEEQKTIIFQQFGKIERYGQGLDLGIDGTGLGLYISKRIVESHGGKIWMESEGKNKGSSFYFTLPIVN</sequence>
<dbReference type="FunFam" id="3.30.565.10:FF:000006">
    <property type="entry name" value="Sensor histidine kinase WalK"/>
    <property type="match status" value="1"/>
</dbReference>